<proteinExistence type="predicted"/>
<dbReference type="InterPro" id="IPR032675">
    <property type="entry name" value="LRR_dom_sf"/>
</dbReference>
<gene>
    <name evidence="1" type="ORF">CALVIDRAFT_543145</name>
</gene>
<accession>A0A167FWB7</accession>
<sequence>MSLQNASTESALARCPIEVWEQILTAVVYASRKPLTSKRGAISLDRYRNRVEYYGYITEAYQPHTTAWTAWYEDIRFAVDISSKRTVNSFDWSHRLVCKAWNRLLLPLLLQTVRVHKDYTQLEKTLAMLGTDVGGHTLGYFVRRLLVHVMYFQDWDVKEPDDKTATSLMSRLFELCPRLQDVRYVEDVILPSTDLSARYFSNVKRLAMGCGMTIDTNTLLDFCASLPCLEELDITSYHNTGPTETGGRRPCLSSLTHLAVSSTDSDEFLVYLASCDFPSLKHIFLADAYRADMSGAMPLLQAHGINLRSVVFAHLTRPPDDAVEIALLRLCPNVQEYTTCLPWAVSHALFPSLPRLRSLAACGFGIHISSQDIELHTAHFTQPQNTAHLFFAKLNPDNTPSLAVIKALDLEGTTAQGVPLLNTISAVSDICRARGICFQDALEQEIVDINSV</sequence>
<organism evidence="1 2">
    <name type="scientific">Calocera viscosa (strain TUFC12733)</name>
    <dbReference type="NCBI Taxonomy" id="1330018"/>
    <lineage>
        <taxon>Eukaryota</taxon>
        <taxon>Fungi</taxon>
        <taxon>Dikarya</taxon>
        <taxon>Basidiomycota</taxon>
        <taxon>Agaricomycotina</taxon>
        <taxon>Dacrymycetes</taxon>
        <taxon>Dacrymycetales</taxon>
        <taxon>Dacrymycetaceae</taxon>
        <taxon>Calocera</taxon>
    </lineage>
</organism>
<evidence type="ECO:0008006" key="3">
    <source>
        <dbReference type="Google" id="ProtNLM"/>
    </source>
</evidence>
<reference evidence="1 2" key="1">
    <citation type="journal article" date="2016" name="Mol. Biol. Evol.">
        <title>Comparative Genomics of Early-Diverging Mushroom-Forming Fungi Provides Insights into the Origins of Lignocellulose Decay Capabilities.</title>
        <authorList>
            <person name="Nagy L.G."/>
            <person name="Riley R."/>
            <person name="Tritt A."/>
            <person name="Adam C."/>
            <person name="Daum C."/>
            <person name="Floudas D."/>
            <person name="Sun H."/>
            <person name="Yadav J.S."/>
            <person name="Pangilinan J."/>
            <person name="Larsson K.H."/>
            <person name="Matsuura K."/>
            <person name="Barry K."/>
            <person name="Labutti K."/>
            <person name="Kuo R."/>
            <person name="Ohm R.A."/>
            <person name="Bhattacharya S.S."/>
            <person name="Shirouzu T."/>
            <person name="Yoshinaga Y."/>
            <person name="Martin F.M."/>
            <person name="Grigoriev I.V."/>
            <person name="Hibbett D.S."/>
        </authorList>
    </citation>
    <scope>NUCLEOTIDE SEQUENCE [LARGE SCALE GENOMIC DNA]</scope>
    <source>
        <strain evidence="1 2">TUFC12733</strain>
    </source>
</reference>
<dbReference type="SUPFAM" id="SSF52047">
    <property type="entry name" value="RNI-like"/>
    <property type="match status" value="1"/>
</dbReference>
<dbReference type="Proteomes" id="UP000076738">
    <property type="component" value="Unassembled WGS sequence"/>
</dbReference>
<dbReference type="Gene3D" id="3.80.10.10">
    <property type="entry name" value="Ribonuclease Inhibitor"/>
    <property type="match status" value="1"/>
</dbReference>
<protein>
    <recommendedName>
        <fullName evidence="3">F-box domain-containing protein</fullName>
    </recommendedName>
</protein>
<dbReference type="EMBL" id="KV417359">
    <property type="protein sequence ID" value="KZO89913.1"/>
    <property type="molecule type" value="Genomic_DNA"/>
</dbReference>
<evidence type="ECO:0000313" key="2">
    <source>
        <dbReference type="Proteomes" id="UP000076738"/>
    </source>
</evidence>
<evidence type="ECO:0000313" key="1">
    <source>
        <dbReference type="EMBL" id="KZO89913.1"/>
    </source>
</evidence>
<name>A0A167FWB7_CALVF</name>
<keyword evidence="2" id="KW-1185">Reference proteome</keyword>
<dbReference type="AlphaFoldDB" id="A0A167FWB7"/>